<dbReference type="RefSeq" id="XP_056860260.1">
    <property type="nucleotide sequence ID" value="XM_057004280.1"/>
</dbReference>
<dbReference type="Proteomes" id="UP000504610">
    <property type="component" value="Chromosome 2"/>
</dbReference>
<dbReference type="OrthoDB" id="1867012at2759"/>
<sequence length="113" mass="12174">MNFLNSAASICKIVSLRELITEVATYGGSGISDGSSSRLSLVFKRWATKKTSGSTKNEGSYSVCIGGRKDESGSRKQDQWTQMDSVDPKGGHVLHYIYTRAAPTKMETASSSS</sequence>
<name>A0A9W3D8U1_RAPSA</name>
<reference evidence="2" key="2">
    <citation type="submission" date="2025-08" db="UniProtKB">
        <authorList>
            <consortium name="RefSeq"/>
        </authorList>
    </citation>
    <scope>IDENTIFICATION</scope>
    <source>
        <tissue evidence="2">Leaf</tissue>
    </source>
</reference>
<gene>
    <name evidence="2" type="primary">LOC108817252</name>
</gene>
<organism evidence="1 2">
    <name type="scientific">Raphanus sativus</name>
    <name type="common">Radish</name>
    <name type="synonym">Raphanus raphanistrum var. sativus</name>
    <dbReference type="NCBI Taxonomy" id="3726"/>
    <lineage>
        <taxon>Eukaryota</taxon>
        <taxon>Viridiplantae</taxon>
        <taxon>Streptophyta</taxon>
        <taxon>Embryophyta</taxon>
        <taxon>Tracheophyta</taxon>
        <taxon>Spermatophyta</taxon>
        <taxon>Magnoliopsida</taxon>
        <taxon>eudicotyledons</taxon>
        <taxon>Gunneridae</taxon>
        <taxon>Pentapetalae</taxon>
        <taxon>rosids</taxon>
        <taxon>malvids</taxon>
        <taxon>Brassicales</taxon>
        <taxon>Brassicaceae</taxon>
        <taxon>Brassiceae</taxon>
        <taxon>Raphanus</taxon>
    </lineage>
</organism>
<reference evidence="1" key="1">
    <citation type="journal article" date="2019" name="Database">
        <title>The radish genome database (RadishGD): an integrated information resource for radish genomics.</title>
        <authorList>
            <person name="Yu H.J."/>
            <person name="Baek S."/>
            <person name="Lee Y.J."/>
            <person name="Cho A."/>
            <person name="Mun J.H."/>
        </authorList>
    </citation>
    <scope>NUCLEOTIDE SEQUENCE [LARGE SCALE GENOMIC DNA]</scope>
    <source>
        <strain evidence="1">cv. WK10039</strain>
    </source>
</reference>
<accession>A0A9W3D8U1</accession>
<dbReference type="GeneID" id="108817252"/>
<proteinExistence type="predicted"/>
<evidence type="ECO:0000313" key="1">
    <source>
        <dbReference type="Proteomes" id="UP000504610"/>
    </source>
</evidence>
<dbReference type="KEGG" id="rsz:108817252"/>
<dbReference type="AlphaFoldDB" id="A0A9W3D8U1"/>
<keyword evidence="1" id="KW-1185">Reference proteome</keyword>
<protein>
    <submittedName>
        <fullName evidence="2">Uncharacterized protein LOC108817252</fullName>
    </submittedName>
</protein>
<evidence type="ECO:0000313" key="2">
    <source>
        <dbReference type="RefSeq" id="XP_056860260.1"/>
    </source>
</evidence>